<accession>A0AAD4XG55</accession>
<protein>
    <submittedName>
        <fullName evidence="1">Uncharacterized protein</fullName>
    </submittedName>
</protein>
<organism evidence="1 2">
    <name type="scientific">Papaver atlanticum</name>
    <dbReference type="NCBI Taxonomy" id="357466"/>
    <lineage>
        <taxon>Eukaryota</taxon>
        <taxon>Viridiplantae</taxon>
        <taxon>Streptophyta</taxon>
        <taxon>Embryophyta</taxon>
        <taxon>Tracheophyta</taxon>
        <taxon>Spermatophyta</taxon>
        <taxon>Magnoliopsida</taxon>
        <taxon>Ranunculales</taxon>
        <taxon>Papaveraceae</taxon>
        <taxon>Papaveroideae</taxon>
        <taxon>Papaver</taxon>
    </lineage>
</organism>
<comment type="caution">
    <text evidence="1">The sequence shown here is derived from an EMBL/GenBank/DDBJ whole genome shotgun (WGS) entry which is preliminary data.</text>
</comment>
<name>A0AAD4XG55_9MAGN</name>
<dbReference type="EMBL" id="JAJJMB010010315">
    <property type="protein sequence ID" value="KAI3909642.1"/>
    <property type="molecule type" value="Genomic_DNA"/>
</dbReference>
<dbReference type="Proteomes" id="UP001202328">
    <property type="component" value="Unassembled WGS sequence"/>
</dbReference>
<reference evidence="1" key="1">
    <citation type="submission" date="2022-04" db="EMBL/GenBank/DDBJ databases">
        <title>A functionally conserved STORR gene fusion in Papaver species that diverged 16.8 million years ago.</title>
        <authorList>
            <person name="Catania T."/>
        </authorList>
    </citation>
    <scope>NUCLEOTIDE SEQUENCE</scope>
    <source>
        <strain evidence="1">S-188037</strain>
    </source>
</reference>
<keyword evidence="2" id="KW-1185">Reference proteome</keyword>
<evidence type="ECO:0000313" key="1">
    <source>
        <dbReference type="EMBL" id="KAI3909642.1"/>
    </source>
</evidence>
<proteinExistence type="predicted"/>
<evidence type="ECO:0000313" key="2">
    <source>
        <dbReference type="Proteomes" id="UP001202328"/>
    </source>
</evidence>
<gene>
    <name evidence="1" type="ORF">MKW98_014059</name>
</gene>
<dbReference type="AlphaFoldDB" id="A0AAD4XG55"/>
<sequence>MEARSVNKKIPELDFTSITKKSFIWKRWRGITFTSGFKLGLTSEVEGLAVLKTTQFTIVISFISNLADKSCAMLRGVLYLIDTGLTAKERVTYLLKTDSII</sequence>